<feature type="transmembrane region" description="Helical" evidence="9">
    <location>
        <begin position="221"/>
        <end position="240"/>
    </location>
</feature>
<dbReference type="GO" id="GO:0005886">
    <property type="term" value="C:plasma membrane"/>
    <property type="evidence" value="ECO:0007669"/>
    <property type="project" value="UniProtKB-SubCell"/>
</dbReference>
<evidence type="ECO:0000256" key="5">
    <source>
        <dbReference type="ARBA" id="ARBA00022573"/>
    </source>
</evidence>
<keyword evidence="8 9" id="KW-0472">Membrane</keyword>
<dbReference type="NCBIfam" id="TIGR00380">
    <property type="entry name" value="cobal_cbiB"/>
    <property type="match status" value="1"/>
</dbReference>
<dbReference type="GO" id="GO:0015420">
    <property type="term" value="F:ABC-type vitamin B12 transporter activity"/>
    <property type="evidence" value="ECO:0007669"/>
    <property type="project" value="UniProtKB-UniRule"/>
</dbReference>
<reference evidence="10" key="1">
    <citation type="submission" date="2021-10" db="EMBL/GenBank/DDBJ databases">
        <title>Anaerobic single-cell dispensing facilitates the cultivation of human gut bacteria.</title>
        <authorList>
            <person name="Afrizal A."/>
        </authorList>
    </citation>
    <scope>NUCLEOTIDE SEQUENCE</scope>
    <source>
        <strain evidence="10">CLA-AA-H274</strain>
    </source>
</reference>
<keyword evidence="11" id="KW-1185">Reference proteome</keyword>
<gene>
    <name evidence="10" type="primary">cbiB</name>
    <name evidence="9" type="synonym">cobD</name>
    <name evidence="10" type="ORF">LKD32_11260</name>
</gene>
<protein>
    <recommendedName>
        <fullName evidence="9">Cobalamin biosynthesis protein CobD</fullName>
    </recommendedName>
</protein>
<dbReference type="EMBL" id="JAJEPU010000036">
    <property type="protein sequence ID" value="MCC2165439.1"/>
    <property type="molecule type" value="Genomic_DNA"/>
</dbReference>
<evidence type="ECO:0000313" key="10">
    <source>
        <dbReference type="EMBL" id="MCC2165439.1"/>
    </source>
</evidence>
<dbReference type="InterPro" id="IPR004485">
    <property type="entry name" value="Cobalamin_biosynth_CobD/CbiB"/>
</dbReference>
<dbReference type="Proteomes" id="UP001198962">
    <property type="component" value="Unassembled WGS sequence"/>
</dbReference>
<evidence type="ECO:0000256" key="9">
    <source>
        <dbReference type="HAMAP-Rule" id="MF_00024"/>
    </source>
</evidence>
<dbReference type="HAMAP" id="MF_00024">
    <property type="entry name" value="CobD_CbiB"/>
    <property type="match status" value="1"/>
</dbReference>
<comment type="subcellular location">
    <subcellularLocation>
        <location evidence="1 9">Cell membrane</location>
        <topology evidence="1 9">Multi-pass membrane protein</topology>
    </subcellularLocation>
</comment>
<evidence type="ECO:0000256" key="4">
    <source>
        <dbReference type="ARBA" id="ARBA00022475"/>
    </source>
</evidence>
<dbReference type="RefSeq" id="WP_308451748.1">
    <property type="nucleotide sequence ID" value="NZ_JAJEPU010000036.1"/>
</dbReference>
<feature type="transmembrane region" description="Helical" evidence="9">
    <location>
        <begin position="310"/>
        <end position="329"/>
    </location>
</feature>
<evidence type="ECO:0000256" key="6">
    <source>
        <dbReference type="ARBA" id="ARBA00022692"/>
    </source>
</evidence>
<evidence type="ECO:0000256" key="7">
    <source>
        <dbReference type="ARBA" id="ARBA00022989"/>
    </source>
</evidence>
<dbReference type="AlphaFoldDB" id="A0AAE3DKK8"/>
<keyword evidence="7 9" id="KW-1133">Transmembrane helix</keyword>
<keyword evidence="6 9" id="KW-0812">Transmembrane</keyword>
<dbReference type="GO" id="GO:0048472">
    <property type="term" value="F:threonine-phosphate decarboxylase activity"/>
    <property type="evidence" value="ECO:0007669"/>
    <property type="project" value="InterPro"/>
</dbReference>
<feature type="transmembrane region" description="Helical" evidence="9">
    <location>
        <begin position="169"/>
        <end position="187"/>
    </location>
</feature>
<evidence type="ECO:0000256" key="8">
    <source>
        <dbReference type="ARBA" id="ARBA00023136"/>
    </source>
</evidence>
<dbReference type="Pfam" id="PF03186">
    <property type="entry name" value="CobD_Cbib"/>
    <property type="match status" value="1"/>
</dbReference>
<comment type="pathway">
    <text evidence="2 9">Cofactor biosynthesis; adenosylcobalamin biosynthesis.</text>
</comment>
<organism evidence="10 11">
    <name type="scientific">Brotaphodocola catenula</name>
    <dbReference type="NCBI Taxonomy" id="2885361"/>
    <lineage>
        <taxon>Bacteria</taxon>
        <taxon>Bacillati</taxon>
        <taxon>Bacillota</taxon>
        <taxon>Clostridia</taxon>
        <taxon>Lachnospirales</taxon>
        <taxon>Lachnospiraceae</taxon>
        <taxon>Brotaphodocola</taxon>
    </lineage>
</organism>
<feature type="transmembrane region" description="Helical" evidence="9">
    <location>
        <begin position="12"/>
        <end position="29"/>
    </location>
</feature>
<feature type="transmembrane region" description="Helical" evidence="9">
    <location>
        <begin position="64"/>
        <end position="92"/>
    </location>
</feature>
<evidence type="ECO:0000313" key="11">
    <source>
        <dbReference type="Proteomes" id="UP001198962"/>
    </source>
</evidence>
<proteinExistence type="inferred from homology"/>
<comment type="function">
    <text evidence="9">Converts cobyric acid to cobinamide by the addition of aminopropanol on the F carboxylic group.</text>
</comment>
<name>A0AAE3DKK8_9FIRM</name>
<sequence length="336" mass="37120">MMILREILENIPEYAGVLCVGAVLDLLIGDPQNWWHPVRSIGWLISFLEKKLRAIFPKTEGGELVAGGVLAVLVPAVSVFCAWLVLCVACWIHPKLKLIIMAVMCGQLLAGRSLRDESMKVCRALQNRDVEGARYAVSMIVGRDTKPLSEEGITKAAIETVAENASDGVIAPMMWMFFFGPLGGFFYKAVNTLDSMVGYKNDRYLYFGRISAHLDDVVNWIPARFGALCFVVGAWILPGYDGKSAWKIWRRDRHCHKSPNSAQGESACAGALGLRLAGDAWYFGKLVKKPFIGDETRHAEAQDIIRVNRLMMTASFLALIAGVGGMLWIRGFMAGF</sequence>
<dbReference type="GO" id="GO:0009236">
    <property type="term" value="P:cobalamin biosynthetic process"/>
    <property type="evidence" value="ECO:0007669"/>
    <property type="project" value="UniProtKB-UniRule"/>
</dbReference>
<keyword evidence="4 9" id="KW-1003">Cell membrane</keyword>
<evidence type="ECO:0000256" key="1">
    <source>
        <dbReference type="ARBA" id="ARBA00004651"/>
    </source>
</evidence>
<comment type="caution">
    <text evidence="10">The sequence shown here is derived from an EMBL/GenBank/DDBJ whole genome shotgun (WGS) entry which is preliminary data.</text>
</comment>
<evidence type="ECO:0000256" key="3">
    <source>
        <dbReference type="ARBA" id="ARBA00006263"/>
    </source>
</evidence>
<dbReference type="PANTHER" id="PTHR34308">
    <property type="entry name" value="COBALAMIN BIOSYNTHESIS PROTEIN CBIB"/>
    <property type="match status" value="1"/>
</dbReference>
<evidence type="ECO:0000256" key="2">
    <source>
        <dbReference type="ARBA" id="ARBA00004953"/>
    </source>
</evidence>
<keyword evidence="5 9" id="KW-0169">Cobalamin biosynthesis</keyword>
<comment type="similarity">
    <text evidence="3 9">Belongs to the CobD/CbiB family.</text>
</comment>
<dbReference type="PANTHER" id="PTHR34308:SF1">
    <property type="entry name" value="COBALAMIN BIOSYNTHESIS PROTEIN CBIB"/>
    <property type="match status" value="1"/>
</dbReference>
<accession>A0AAE3DKK8</accession>